<comment type="caution">
    <text evidence="2">The sequence shown here is derived from an EMBL/GenBank/DDBJ whole genome shotgun (WGS) entry which is preliminary data.</text>
</comment>
<accession>A0ABS4KBF9</accession>
<proteinExistence type="predicted"/>
<protein>
    <submittedName>
        <fullName evidence="2">Membrane protein</fullName>
    </submittedName>
</protein>
<name>A0ABS4KBF9_9FIRM</name>
<gene>
    <name evidence="2" type="ORF">J2Z71_000623</name>
</gene>
<evidence type="ECO:0000313" key="2">
    <source>
        <dbReference type="EMBL" id="MBP2025098.1"/>
    </source>
</evidence>
<dbReference type="Proteomes" id="UP001519306">
    <property type="component" value="Unassembled WGS sequence"/>
</dbReference>
<dbReference type="EMBL" id="JAGGLJ010000004">
    <property type="protein sequence ID" value="MBP2025098.1"/>
    <property type="molecule type" value="Genomic_DNA"/>
</dbReference>
<evidence type="ECO:0000313" key="3">
    <source>
        <dbReference type="Proteomes" id="UP001519306"/>
    </source>
</evidence>
<dbReference type="Pfam" id="PF20612">
    <property type="entry name" value="SHOCT_2"/>
    <property type="match status" value="1"/>
</dbReference>
<evidence type="ECO:0000259" key="1">
    <source>
        <dbReference type="Pfam" id="PF20612"/>
    </source>
</evidence>
<feature type="domain" description="SHOCT-like" evidence="1">
    <location>
        <begin position="13"/>
        <end position="63"/>
    </location>
</feature>
<reference evidence="2 3" key="1">
    <citation type="submission" date="2021-03" db="EMBL/GenBank/DDBJ databases">
        <title>Genomic Encyclopedia of Type Strains, Phase IV (KMG-IV): sequencing the most valuable type-strain genomes for metagenomic binning, comparative biology and taxonomic classification.</title>
        <authorList>
            <person name="Goeker M."/>
        </authorList>
    </citation>
    <scope>NUCLEOTIDE SEQUENCE [LARGE SCALE GENOMIC DNA]</scope>
    <source>
        <strain evidence="2 3">DSM 27563</strain>
    </source>
</reference>
<dbReference type="RefSeq" id="WP_210060398.1">
    <property type="nucleotide sequence ID" value="NZ_JAGGLJ010000004.1"/>
</dbReference>
<sequence length="64" mass="7541">MKEIEQINTVKITEKQLKGEFNYSQAEKILKKMLNMGLIDEVEFNKITELNREIFSPILVKIMP</sequence>
<keyword evidence="3" id="KW-1185">Reference proteome</keyword>
<organism evidence="2 3">
    <name type="scientific">Peptoniphilus stercorisuis</name>
    <dbReference type="NCBI Taxonomy" id="1436965"/>
    <lineage>
        <taxon>Bacteria</taxon>
        <taxon>Bacillati</taxon>
        <taxon>Bacillota</taxon>
        <taxon>Tissierellia</taxon>
        <taxon>Tissierellales</taxon>
        <taxon>Peptoniphilaceae</taxon>
        <taxon>Peptoniphilus</taxon>
    </lineage>
</organism>
<dbReference type="InterPro" id="IPR046749">
    <property type="entry name" value="SHOCT_2"/>
</dbReference>